<name>A0A194QT64_PAPMA</name>
<keyword evidence="5" id="KW-0963">Cytoplasm</keyword>
<dbReference type="GO" id="GO:0006915">
    <property type="term" value="P:apoptotic process"/>
    <property type="evidence" value="ECO:0007669"/>
    <property type="project" value="UniProtKB-KW"/>
</dbReference>
<evidence type="ECO:0000256" key="1">
    <source>
        <dbReference type="ARBA" id="ARBA00004123"/>
    </source>
</evidence>
<evidence type="ECO:0000256" key="2">
    <source>
        <dbReference type="ARBA" id="ARBA00004286"/>
    </source>
</evidence>
<gene>
    <name evidence="13" type="ORF">RR48_11778</name>
</gene>
<dbReference type="Proteomes" id="UP000053240">
    <property type="component" value="Unassembled WGS sequence"/>
</dbReference>
<keyword evidence="6" id="KW-0053">Apoptosis</keyword>
<dbReference type="GO" id="GO:0006355">
    <property type="term" value="P:regulation of DNA-templated transcription"/>
    <property type="evidence" value="ECO:0007669"/>
    <property type="project" value="UniProtKB-ARBA"/>
</dbReference>
<keyword evidence="8" id="KW-0143">Chaperone</keyword>
<evidence type="ECO:0000256" key="3">
    <source>
        <dbReference type="ARBA" id="ARBA00004496"/>
    </source>
</evidence>
<dbReference type="InterPro" id="IPR046426">
    <property type="entry name" value="DAXX_histone-bd_sf"/>
</dbReference>
<evidence type="ECO:0000256" key="4">
    <source>
        <dbReference type="ARBA" id="ARBA00022454"/>
    </source>
</evidence>
<evidence type="ECO:0000256" key="8">
    <source>
        <dbReference type="ARBA" id="ARBA00023186"/>
    </source>
</evidence>
<reference evidence="13 14" key="1">
    <citation type="journal article" date="2015" name="Nat. Commun.">
        <title>Outbred genome sequencing and CRISPR/Cas9 gene editing in butterflies.</title>
        <authorList>
            <person name="Li X."/>
            <person name="Fan D."/>
            <person name="Zhang W."/>
            <person name="Liu G."/>
            <person name="Zhang L."/>
            <person name="Zhao L."/>
            <person name="Fang X."/>
            <person name="Chen L."/>
            <person name="Dong Y."/>
            <person name="Chen Y."/>
            <person name="Ding Y."/>
            <person name="Zhao R."/>
            <person name="Feng M."/>
            <person name="Zhu Y."/>
            <person name="Feng Y."/>
            <person name="Jiang X."/>
            <person name="Zhu D."/>
            <person name="Xiang H."/>
            <person name="Feng X."/>
            <person name="Li S."/>
            <person name="Wang J."/>
            <person name="Zhang G."/>
            <person name="Kronforst M.R."/>
            <person name="Wang W."/>
        </authorList>
    </citation>
    <scope>NUCLEOTIDE SEQUENCE [LARGE SCALE GENOMIC DNA]</scope>
    <source>
        <strain evidence="13">Ya'a_city_454_Pm</strain>
        <tissue evidence="13">Whole body</tissue>
    </source>
</reference>
<feature type="compositionally biased region" description="Basic and acidic residues" evidence="11">
    <location>
        <begin position="399"/>
        <end position="408"/>
    </location>
</feature>
<feature type="compositionally biased region" description="Basic and acidic residues" evidence="11">
    <location>
        <begin position="1339"/>
        <end position="1366"/>
    </location>
</feature>
<feature type="compositionally biased region" description="Basic and acidic residues" evidence="11">
    <location>
        <begin position="761"/>
        <end position="791"/>
    </location>
</feature>
<accession>A0A194QT64</accession>
<dbReference type="GO" id="GO:0005694">
    <property type="term" value="C:chromosome"/>
    <property type="evidence" value="ECO:0007669"/>
    <property type="project" value="UniProtKB-SubCell"/>
</dbReference>
<dbReference type="InParanoid" id="A0A194QT64"/>
<organism evidence="13 14">
    <name type="scientific">Papilio machaon</name>
    <name type="common">Old World swallowtail butterfly</name>
    <dbReference type="NCBI Taxonomy" id="76193"/>
    <lineage>
        <taxon>Eukaryota</taxon>
        <taxon>Metazoa</taxon>
        <taxon>Ecdysozoa</taxon>
        <taxon>Arthropoda</taxon>
        <taxon>Hexapoda</taxon>
        <taxon>Insecta</taxon>
        <taxon>Pterygota</taxon>
        <taxon>Neoptera</taxon>
        <taxon>Endopterygota</taxon>
        <taxon>Lepidoptera</taxon>
        <taxon>Glossata</taxon>
        <taxon>Ditrysia</taxon>
        <taxon>Papilionoidea</taxon>
        <taxon>Papilionidae</taxon>
        <taxon>Papilioninae</taxon>
        <taxon>Papilio</taxon>
    </lineage>
</organism>
<feature type="compositionally biased region" description="Acidic residues" evidence="11">
    <location>
        <begin position="1"/>
        <end position="17"/>
    </location>
</feature>
<keyword evidence="7 10" id="KW-0175">Coiled coil</keyword>
<feature type="region of interest" description="Disordered" evidence="11">
    <location>
        <begin position="287"/>
        <end position="345"/>
    </location>
</feature>
<feature type="compositionally biased region" description="Acidic residues" evidence="11">
    <location>
        <begin position="747"/>
        <end position="760"/>
    </location>
</feature>
<protein>
    <submittedName>
        <fullName evidence="13">Death domain-associated protein 6</fullName>
    </submittedName>
</protein>
<dbReference type="Gene3D" id="1.20.58.2170">
    <property type="match status" value="1"/>
</dbReference>
<evidence type="ECO:0000313" key="13">
    <source>
        <dbReference type="EMBL" id="KPJ06731.1"/>
    </source>
</evidence>
<keyword evidence="14" id="KW-1185">Reference proteome</keyword>
<keyword evidence="9" id="KW-0539">Nucleus</keyword>
<dbReference type="Gene3D" id="1.10.8.810">
    <property type="entry name" value="Daxx helical bundle domain"/>
    <property type="match status" value="1"/>
</dbReference>
<feature type="region of interest" description="Disordered" evidence="11">
    <location>
        <begin position="729"/>
        <end position="812"/>
    </location>
</feature>
<dbReference type="STRING" id="76193.A0A194QT64"/>
<evidence type="ECO:0000256" key="11">
    <source>
        <dbReference type="SAM" id="MobiDB-lite"/>
    </source>
</evidence>
<dbReference type="GO" id="GO:0042393">
    <property type="term" value="F:histone binding"/>
    <property type="evidence" value="ECO:0007669"/>
    <property type="project" value="InterPro"/>
</dbReference>
<dbReference type="Pfam" id="PF20920">
    <property type="entry name" value="DAXX_hist_bd"/>
    <property type="match status" value="1"/>
</dbReference>
<dbReference type="InterPro" id="IPR038298">
    <property type="entry name" value="Daxx_N_sf"/>
</dbReference>
<feature type="region of interest" description="Disordered" evidence="11">
    <location>
        <begin position="78"/>
        <end position="99"/>
    </location>
</feature>
<feature type="compositionally biased region" description="Low complexity" evidence="11">
    <location>
        <begin position="935"/>
        <end position="952"/>
    </location>
</feature>
<comment type="subcellular location">
    <subcellularLocation>
        <location evidence="2">Chromosome</location>
    </subcellularLocation>
    <subcellularLocation>
        <location evidence="3">Cytoplasm</location>
    </subcellularLocation>
    <subcellularLocation>
        <location evidence="1">Nucleus</location>
    </subcellularLocation>
</comment>
<feature type="region of interest" description="Disordered" evidence="11">
    <location>
        <begin position="1209"/>
        <end position="1235"/>
    </location>
</feature>
<evidence type="ECO:0000259" key="12">
    <source>
        <dbReference type="Pfam" id="PF20920"/>
    </source>
</evidence>
<dbReference type="EMBL" id="KQ461195">
    <property type="protein sequence ID" value="KPJ06731.1"/>
    <property type="molecule type" value="Genomic_DNA"/>
</dbReference>
<feature type="coiled-coil region" evidence="10">
    <location>
        <begin position="535"/>
        <end position="565"/>
    </location>
</feature>
<evidence type="ECO:0000256" key="6">
    <source>
        <dbReference type="ARBA" id="ARBA00022703"/>
    </source>
</evidence>
<dbReference type="GO" id="GO:0005634">
    <property type="term" value="C:nucleus"/>
    <property type="evidence" value="ECO:0007669"/>
    <property type="project" value="UniProtKB-SubCell"/>
</dbReference>
<evidence type="ECO:0000256" key="7">
    <source>
        <dbReference type="ARBA" id="ARBA00023054"/>
    </source>
</evidence>
<feature type="compositionally biased region" description="Low complexity" evidence="11">
    <location>
        <begin position="1219"/>
        <end position="1232"/>
    </location>
</feature>
<dbReference type="InterPro" id="IPR046378">
    <property type="entry name" value="DAXX_histone-bd"/>
</dbReference>
<feature type="region of interest" description="Disordered" evidence="11">
    <location>
        <begin position="1307"/>
        <end position="1326"/>
    </location>
</feature>
<feature type="region of interest" description="Disordered" evidence="11">
    <location>
        <begin position="929"/>
        <end position="960"/>
    </location>
</feature>
<dbReference type="CDD" id="cd13150">
    <property type="entry name" value="DAXX_histone_binding"/>
    <property type="match status" value="1"/>
</dbReference>
<proteinExistence type="predicted"/>
<feature type="region of interest" description="Disordered" evidence="11">
    <location>
        <begin position="357"/>
        <end position="408"/>
    </location>
</feature>
<evidence type="ECO:0000256" key="10">
    <source>
        <dbReference type="SAM" id="Coils"/>
    </source>
</evidence>
<feature type="region of interest" description="Disordered" evidence="11">
    <location>
        <begin position="1338"/>
        <end position="1427"/>
    </location>
</feature>
<feature type="domain" description="Daxx histone-binding" evidence="12">
    <location>
        <begin position="643"/>
        <end position="724"/>
    </location>
</feature>
<evidence type="ECO:0000256" key="9">
    <source>
        <dbReference type="ARBA" id="ARBA00023242"/>
    </source>
</evidence>
<keyword evidence="4" id="KW-0158">Chromosome</keyword>
<feature type="compositionally biased region" description="Basic and acidic residues" evidence="11">
    <location>
        <begin position="312"/>
        <end position="322"/>
    </location>
</feature>
<evidence type="ECO:0000313" key="14">
    <source>
        <dbReference type="Proteomes" id="UP000053240"/>
    </source>
</evidence>
<feature type="compositionally biased region" description="Basic and acidic residues" evidence="11">
    <location>
        <begin position="336"/>
        <end position="345"/>
    </location>
</feature>
<evidence type="ECO:0000256" key="5">
    <source>
        <dbReference type="ARBA" id="ARBA00022490"/>
    </source>
</evidence>
<dbReference type="GO" id="GO:0005737">
    <property type="term" value="C:cytoplasm"/>
    <property type="evidence" value="ECO:0007669"/>
    <property type="project" value="UniProtKB-SubCell"/>
</dbReference>
<sequence>MEVEDVIELGSSDDEAEPPAAKKIKPLPNAMVHIPNKIRDVTINPVSCNKNKLSRKLVTRTPNQTPIVTMSRTNINARQSKPNGRCLHRLTPQPPSQNLKTDKALQIQNKLNSYPLKVLPRKPLKVGHWNSGVQRPRVQGISPKLISSLPPSITVTKTHGGSSTSHSGVLKNKIRVNKEFSNNTFGHSINKIYPASCIGEILTVELDDDENTSSVDNSSQAQWYMRPEEQLEKNKLEEQNNSEPKVKEMIEITIEDSPVKPCLLERAKNINDTLSITIDDSPVKVVKKSANQADLGSDTEPGKPNSPHSKKKLDYPEAEKSNEVSMEIDGGNVTESEPKEVKDSDEIALATAVKETKDKDGGINVDKPVTSTADLDEVNDTTQKDVSPKNDNLAENSNDVEKNDSNNKDIMDVSNESSGEFHSIFQQFMDLCLEIDKSEDMRTIVEKRIKTYSRQVPKEFVESEQFLDMVSTKITLIKSEPSKIYLHIKDIVDELKLHRKRKKATPVVNENQVDEKPEDLDDYNNKYDRKRRGQIRKLEKTLKKLQRAINKLDEQEVDFDDEEDSVYLLNDRYKERFVRTYAKLCQLTDTKMLTEPRIVIECRPGQPPGPAKKLEKWINKKVPIGSTLPFPDFHDVIKCVREANTEDKLGWNEADIIDEARDLFTRCGKKLQRRRQENEWRLAVSRISQDLDPAEKDESLKKKLDENMEKACKKETELFNKYAQKQNQLHLEPTEIDEKDADNSPVESDDEVDDDSDSLEDSQKRRDRLQRLIDEKESKKNNLNNKEHQGLENENGPETESLSIEGKENETETINVKDQDIIYVEKSKQIEEKMETETDYDRRNLVEKINITTNFVSALDVINEDDFQKEQILSEDVEGIMSDETVQDIDVSPKTTVVDLDSNLNEEENIHLLCDDFYGDELNLLEKLNSGNETSSPDSSDLDDSPIAISDSFDSNSESEHYETYDVISIGNSSCSETEITTSEKNKITSIENNDTVISDNGVACDLSSKVQTNRNIEPDKRRTISINDITPSEDESENILLAYSEDEGCSKCVNLQDNSLTVGETFVGVVNNTESIVNDIESNKYEEVISKDDEIISTTETETNTIIDSVGLENSNNKDVYLKNCDDVIDGDDTITNISDNCAQEKSAITVLDKNLGDVITEEKQSNKNSNDSLLFENANDCNNVLTTVENTGDMIRLETSEEPITLEVSEESRVPGTKAETTTPKATSKSKSLEESRELILLDDSQVIKTKESSGHVRIIENEQESKIPKVNCDPITLEVNRESKILDKSWETVLLEDNSETKTFEKSGERITPEASRESMTLDKSWETLLLEDNTEPEKHQQNKEPKPFEASQESKREARGKTMDQTVSGDEITLAMNEEHTTFDEDVEPITVEVGEEPKSIDDNTDTSPCALEEPLPSTSGVNNNINMYFYNTKVRLKGQNATRPY</sequence>
<feature type="region of interest" description="Disordered" evidence="11">
    <location>
        <begin position="1"/>
        <end position="24"/>
    </location>
</feature>